<keyword evidence="1" id="KW-0175">Coiled coil</keyword>
<dbReference type="EMBL" id="JANAWD010000199">
    <property type="protein sequence ID" value="KAJ3484175.1"/>
    <property type="molecule type" value="Genomic_DNA"/>
</dbReference>
<proteinExistence type="predicted"/>
<feature type="coiled-coil region" evidence="1">
    <location>
        <begin position="216"/>
        <end position="296"/>
    </location>
</feature>
<evidence type="ECO:0000313" key="3">
    <source>
        <dbReference type="Proteomes" id="UP001212997"/>
    </source>
</evidence>
<evidence type="ECO:0000256" key="1">
    <source>
        <dbReference type="SAM" id="Coils"/>
    </source>
</evidence>
<name>A0AAD5V4F7_9APHY</name>
<accession>A0AAD5V4F7</accession>
<keyword evidence="3" id="KW-1185">Reference proteome</keyword>
<feature type="coiled-coil region" evidence="1">
    <location>
        <begin position="542"/>
        <end position="608"/>
    </location>
</feature>
<dbReference type="AlphaFoldDB" id="A0AAD5V4F7"/>
<organism evidence="2 3">
    <name type="scientific">Meripilus lineatus</name>
    <dbReference type="NCBI Taxonomy" id="2056292"/>
    <lineage>
        <taxon>Eukaryota</taxon>
        <taxon>Fungi</taxon>
        <taxon>Dikarya</taxon>
        <taxon>Basidiomycota</taxon>
        <taxon>Agaricomycotina</taxon>
        <taxon>Agaricomycetes</taxon>
        <taxon>Polyporales</taxon>
        <taxon>Meripilaceae</taxon>
        <taxon>Meripilus</taxon>
    </lineage>
</organism>
<sequence>MSSLMALRFIHRIHNPGIVPLREKIETTFALSSPPHASDHEVSEPKIRNPAPVGRLVHNLFLSVEKSSAPAATDSLRLKPVKFARVSLTSFLRLRRRNSQGKKQAASCLVQETQDRLETVEEDLDDTFAGLAELRITLQNEQAACCTLQGHAETEASQHQSRLDVLRAECSTTKEGFVAKDKQITEARIQLARKPKELDEAHNDWHTDKEDSNWLKKRWEEAREDLEAANDEINALNGELDQKNAMITRRELKSLQEEFRARQNAEEDAQRLRGHIETLYKELDESSEEVENCYMEIKDTLLRLDAAEDKASLLCAWAEEKDVIIETLQVRLDQANDDLEVAEEAHISDINTLTGQFVQKDSMLSVARINLHDTKADLEAAYTTVCTLSVQLSDKITALSYALDELTKTQVAFKIVEDKPCAKGLSTSIRSHSQTPRLSNSRGLVQHGQLIAHLTEREDVALKDVSRLEATNRDLNDRIVTLEAQLSSIATAPSSDLTAIKATEVIKADLTRAFGQECDAHDATRKDVQSLQTRPAVASKDLKVAKEKIESLQSQMESREVEYHALEQKVLEVVAEMNKENAQLGQSKKSIEELLVSKVDRCDRLEKENMSLRALQSNPTTPLLSSFQSHERFGTISPCSCNPEEGWGGSWFNGGVFSPNVRILIPWRLISHNSYTRLCLLSPCIVFVLAISYSFEIAFCPSGPEHVQIRWP</sequence>
<comment type="caution">
    <text evidence="2">The sequence shown here is derived from an EMBL/GenBank/DDBJ whole genome shotgun (WGS) entry which is preliminary data.</text>
</comment>
<reference evidence="2" key="1">
    <citation type="submission" date="2022-07" db="EMBL/GenBank/DDBJ databases">
        <title>Genome Sequence of Physisporinus lineatus.</title>
        <authorList>
            <person name="Buettner E."/>
        </authorList>
    </citation>
    <scope>NUCLEOTIDE SEQUENCE</scope>
    <source>
        <strain evidence="2">VT162</strain>
    </source>
</reference>
<evidence type="ECO:0000313" key="2">
    <source>
        <dbReference type="EMBL" id="KAJ3484175.1"/>
    </source>
</evidence>
<gene>
    <name evidence="2" type="ORF">NLI96_g5820</name>
</gene>
<protein>
    <submittedName>
        <fullName evidence="2">Uncharacterized protein</fullName>
    </submittedName>
</protein>
<dbReference type="Proteomes" id="UP001212997">
    <property type="component" value="Unassembled WGS sequence"/>
</dbReference>